<evidence type="ECO:0000256" key="1">
    <source>
        <dbReference type="SAM" id="Phobius"/>
    </source>
</evidence>
<proteinExistence type="predicted"/>
<evidence type="ECO:0000259" key="2">
    <source>
        <dbReference type="Pfam" id="PF12158"/>
    </source>
</evidence>
<evidence type="ECO:0000313" key="3">
    <source>
        <dbReference type="EMBL" id="MRG93023.1"/>
    </source>
</evidence>
<protein>
    <submittedName>
        <fullName evidence="3">DUF3592 domain-containing protein</fullName>
    </submittedName>
</protein>
<feature type="transmembrane region" description="Helical" evidence="1">
    <location>
        <begin position="14"/>
        <end position="39"/>
    </location>
</feature>
<dbReference type="EMBL" id="WJIE01000004">
    <property type="protein sequence ID" value="MRG93023.1"/>
    <property type="molecule type" value="Genomic_DNA"/>
</dbReference>
<dbReference type="AlphaFoldDB" id="A0A6N7PLS5"/>
<organism evidence="3 4">
    <name type="scientific">Polyangium spumosum</name>
    <dbReference type="NCBI Taxonomy" id="889282"/>
    <lineage>
        <taxon>Bacteria</taxon>
        <taxon>Pseudomonadati</taxon>
        <taxon>Myxococcota</taxon>
        <taxon>Polyangia</taxon>
        <taxon>Polyangiales</taxon>
        <taxon>Polyangiaceae</taxon>
        <taxon>Polyangium</taxon>
    </lineage>
</organism>
<name>A0A6N7PLS5_9BACT</name>
<dbReference type="InterPro" id="IPR021994">
    <property type="entry name" value="DUF3592"/>
</dbReference>
<comment type="caution">
    <text evidence="3">The sequence shown here is derived from an EMBL/GenBank/DDBJ whole genome shotgun (WGS) entry which is preliminary data.</text>
</comment>
<evidence type="ECO:0000313" key="4">
    <source>
        <dbReference type="Proteomes" id="UP000440224"/>
    </source>
</evidence>
<dbReference type="RefSeq" id="WP_153819896.1">
    <property type="nucleotide sequence ID" value="NZ_WJIE01000004.1"/>
</dbReference>
<feature type="transmembrane region" description="Helical" evidence="1">
    <location>
        <begin position="45"/>
        <end position="65"/>
    </location>
</feature>
<keyword evidence="1" id="KW-1133">Transmembrane helix</keyword>
<dbReference type="Proteomes" id="UP000440224">
    <property type="component" value="Unassembled WGS sequence"/>
</dbReference>
<accession>A0A6N7PLS5</accession>
<feature type="domain" description="DUF3592" evidence="2">
    <location>
        <begin position="82"/>
        <end position="148"/>
    </location>
</feature>
<keyword evidence="1" id="KW-0472">Membrane</keyword>
<keyword evidence="4" id="KW-1185">Reference proteome</keyword>
<keyword evidence="1" id="KW-0812">Transmembrane</keyword>
<dbReference type="Pfam" id="PF12158">
    <property type="entry name" value="DUF3592"/>
    <property type="match status" value="1"/>
</dbReference>
<reference evidence="3 4" key="1">
    <citation type="submission" date="2019-10" db="EMBL/GenBank/DDBJ databases">
        <title>A soil myxobacterium in the family Polyangiaceae.</title>
        <authorList>
            <person name="Li Y."/>
            <person name="Wang J."/>
        </authorList>
    </citation>
    <scope>NUCLEOTIDE SEQUENCE [LARGE SCALE GENOMIC DNA]</scope>
    <source>
        <strain evidence="3 4">DSM 14734</strain>
    </source>
</reference>
<sequence>MPRPSIGRIVTRDYLSFLLLYIAGVPWGLLIIGLVYGVVTGRDVQFPWDLLAAAVFVTAIVARMLHRRCRRISRLFEQGLAVEGRVVDSTYRSGRRLTSRYSVNVSFVLNGSEHVAWIMLPWYVGQPQKGRPVTVLVHPENPQEVIVADVFGG</sequence>
<gene>
    <name evidence="3" type="ORF">GF068_13940</name>
</gene>